<reference evidence="1" key="1">
    <citation type="journal article" date="2021" name="Proc. Natl. Acad. Sci. U.S.A.">
        <title>A Catalog of Tens of Thousands of Viruses from Human Metagenomes Reveals Hidden Associations with Chronic Diseases.</title>
        <authorList>
            <person name="Tisza M.J."/>
            <person name="Buck C.B."/>
        </authorList>
    </citation>
    <scope>NUCLEOTIDE SEQUENCE</scope>
    <source>
        <strain evidence="1">CtFbs2</strain>
    </source>
</reference>
<accession>A0A8S5NLF1</accession>
<name>A0A8S5NLF1_9CAUD</name>
<organism evidence="1">
    <name type="scientific">Siphoviridae sp. ctFbs2</name>
    <dbReference type="NCBI Taxonomy" id="2826213"/>
    <lineage>
        <taxon>Viruses</taxon>
        <taxon>Duplodnaviria</taxon>
        <taxon>Heunggongvirae</taxon>
        <taxon>Uroviricota</taxon>
        <taxon>Caudoviricetes</taxon>
    </lineage>
</organism>
<proteinExistence type="predicted"/>
<sequence length="36" mass="4192">MMFGNYNAYQPVGTPQFAMDQMQQFQQRAQMQQGCS</sequence>
<evidence type="ECO:0000313" key="1">
    <source>
        <dbReference type="EMBL" id="DAD95521.1"/>
    </source>
</evidence>
<protein>
    <submittedName>
        <fullName evidence="1">Uncharacterized protein</fullName>
    </submittedName>
</protein>
<dbReference type="EMBL" id="BK015193">
    <property type="protein sequence ID" value="DAD95521.1"/>
    <property type="molecule type" value="Genomic_DNA"/>
</dbReference>